<name>A0A3N4J9D0_9PEZI</name>
<protein>
    <submittedName>
        <fullName evidence="1">Uncharacterized protein</fullName>
    </submittedName>
</protein>
<dbReference type="PANTHER" id="PTHR22840:SF12">
    <property type="entry name" value="WD REPEAT-CONTAINING PROTEIN 36"/>
    <property type="match status" value="1"/>
</dbReference>
<accession>A0A3N4J9D0</accession>
<keyword evidence="2" id="KW-1185">Reference proteome</keyword>
<dbReference type="GO" id="GO:0034388">
    <property type="term" value="C:Pwp2p-containing subcomplex of 90S preribosome"/>
    <property type="evidence" value="ECO:0007669"/>
    <property type="project" value="TreeGrafter"/>
</dbReference>
<dbReference type="InterPro" id="IPR015943">
    <property type="entry name" value="WD40/YVTN_repeat-like_dom_sf"/>
</dbReference>
<dbReference type="GO" id="GO:0032040">
    <property type="term" value="C:small-subunit processome"/>
    <property type="evidence" value="ECO:0007669"/>
    <property type="project" value="TreeGrafter"/>
</dbReference>
<dbReference type="Proteomes" id="UP000276215">
    <property type="component" value="Unassembled WGS sequence"/>
</dbReference>
<dbReference type="PANTHER" id="PTHR22840">
    <property type="entry name" value="WD REPEAT-CONTAINING PROTEIN 36"/>
    <property type="match status" value="1"/>
</dbReference>
<dbReference type="Gene3D" id="2.130.10.10">
    <property type="entry name" value="YVTN repeat-like/Quinoprotein amine dehydrogenase"/>
    <property type="match status" value="1"/>
</dbReference>
<dbReference type="EMBL" id="ML120457">
    <property type="protein sequence ID" value="RPA93231.1"/>
    <property type="molecule type" value="Genomic_DNA"/>
</dbReference>
<dbReference type="STRING" id="1336337.A0A3N4J9D0"/>
<evidence type="ECO:0000313" key="2">
    <source>
        <dbReference type="Proteomes" id="UP000276215"/>
    </source>
</evidence>
<proteinExistence type="predicted"/>
<organism evidence="1 2">
    <name type="scientific">Choiromyces venosus 120613-1</name>
    <dbReference type="NCBI Taxonomy" id="1336337"/>
    <lineage>
        <taxon>Eukaryota</taxon>
        <taxon>Fungi</taxon>
        <taxon>Dikarya</taxon>
        <taxon>Ascomycota</taxon>
        <taxon>Pezizomycotina</taxon>
        <taxon>Pezizomycetes</taxon>
        <taxon>Pezizales</taxon>
        <taxon>Tuberaceae</taxon>
        <taxon>Choiromyces</taxon>
    </lineage>
</organism>
<gene>
    <name evidence="1" type="ORF">L873DRAFT_79142</name>
</gene>
<dbReference type="AlphaFoldDB" id="A0A3N4J9D0"/>
<reference evidence="1 2" key="1">
    <citation type="journal article" date="2018" name="Nat. Ecol. Evol.">
        <title>Pezizomycetes genomes reveal the molecular basis of ectomycorrhizal truffle lifestyle.</title>
        <authorList>
            <person name="Murat C."/>
            <person name="Payen T."/>
            <person name="Noel B."/>
            <person name="Kuo A."/>
            <person name="Morin E."/>
            <person name="Chen J."/>
            <person name="Kohler A."/>
            <person name="Krizsan K."/>
            <person name="Balestrini R."/>
            <person name="Da Silva C."/>
            <person name="Montanini B."/>
            <person name="Hainaut M."/>
            <person name="Levati E."/>
            <person name="Barry K.W."/>
            <person name="Belfiori B."/>
            <person name="Cichocki N."/>
            <person name="Clum A."/>
            <person name="Dockter R.B."/>
            <person name="Fauchery L."/>
            <person name="Guy J."/>
            <person name="Iotti M."/>
            <person name="Le Tacon F."/>
            <person name="Lindquist E.A."/>
            <person name="Lipzen A."/>
            <person name="Malagnac F."/>
            <person name="Mello A."/>
            <person name="Molinier V."/>
            <person name="Miyauchi S."/>
            <person name="Poulain J."/>
            <person name="Riccioni C."/>
            <person name="Rubini A."/>
            <person name="Sitrit Y."/>
            <person name="Splivallo R."/>
            <person name="Traeger S."/>
            <person name="Wang M."/>
            <person name="Zifcakova L."/>
            <person name="Wipf D."/>
            <person name="Zambonelli A."/>
            <person name="Paolocci F."/>
            <person name="Nowrousian M."/>
            <person name="Ottonello S."/>
            <person name="Baldrian P."/>
            <person name="Spatafora J.W."/>
            <person name="Henrissat B."/>
            <person name="Nagy L.G."/>
            <person name="Aury J.M."/>
            <person name="Wincker P."/>
            <person name="Grigoriev I.V."/>
            <person name="Bonfante P."/>
            <person name="Martin F.M."/>
        </authorList>
    </citation>
    <scope>NUCLEOTIDE SEQUENCE [LARGE SCALE GENOMIC DNA]</scope>
    <source>
        <strain evidence="1 2">120613-1</strain>
    </source>
</reference>
<sequence length="225" mass="26056">MFKREKKVAELTVVGEGREKVTKWRDLVIFGDWIVGILDWGMVVWKRETGEVYTEIEMDNRGEVTGAVHPSTYLNKIVIARMCRILEIWNVKTGGKMIYTAVGIHCGRTIGDHIFGANSGYLYACHWIFDGYYWCYCLGSETSHESILYCTVYQNVRFDHHFLCSCSTSLRRLWRVGLRLKGWVHGLGPMDGRKKERKKKSSVFIYRAAAITQRIPATSRYPWQA</sequence>
<dbReference type="GO" id="GO:0006364">
    <property type="term" value="P:rRNA processing"/>
    <property type="evidence" value="ECO:0007669"/>
    <property type="project" value="TreeGrafter"/>
</dbReference>
<evidence type="ECO:0000313" key="1">
    <source>
        <dbReference type="EMBL" id="RPA93231.1"/>
    </source>
</evidence>
<dbReference type="OrthoDB" id="10250769at2759"/>